<protein>
    <recommendedName>
        <fullName evidence="1">Alpha/beta hydrolase fold-3 domain-containing protein</fullName>
    </recommendedName>
</protein>
<evidence type="ECO:0000259" key="1">
    <source>
        <dbReference type="Pfam" id="PF07859"/>
    </source>
</evidence>
<reference evidence="2 3" key="1">
    <citation type="journal article" date="2016" name="Mol. Biol. Evol.">
        <title>Comparative Genomics of Early-Diverging Mushroom-Forming Fungi Provides Insights into the Origins of Lignocellulose Decay Capabilities.</title>
        <authorList>
            <person name="Nagy L.G."/>
            <person name="Riley R."/>
            <person name="Tritt A."/>
            <person name="Adam C."/>
            <person name="Daum C."/>
            <person name="Floudas D."/>
            <person name="Sun H."/>
            <person name="Yadav J.S."/>
            <person name="Pangilinan J."/>
            <person name="Larsson K.H."/>
            <person name="Matsuura K."/>
            <person name="Barry K."/>
            <person name="Labutti K."/>
            <person name="Kuo R."/>
            <person name="Ohm R.A."/>
            <person name="Bhattacharya S.S."/>
            <person name="Shirouzu T."/>
            <person name="Yoshinaga Y."/>
            <person name="Martin F.M."/>
            <person name="Grigoriev I.V."/>
            <person name="Hibbett D.S."/>
        </authorList>
    </citation>
    <scope>NUCLEOTIDE SEQUENCE [LARGE SCALE GENOMIC DNA]</scope>
    <source>
        <strain evidence="2 3">HHB12029</strain>
    </source>
</reference>
<dbReference type="AlphaFoldDB" id="A0A165MHI5"/>
<dbReference type="EMBL" id="KV425911">
    <property type="protein sequence ID" value="KZV99274.1"/>
    <property type="molecule type" value="Genomic_DNA"/>
</dbReference>
<proteinExistence type="predicted"/>
<dbReference type="Gene3D" id="3.40.50.1820">
    <property type="entry name" value="alpha/beta hydrolase"/>
    <property type="match status" value="1"/>
</dbReference>
<dbReference type="GO" id="GO:0016787">
    <property type="term" value="F:hydrolase activity"/>
    <property type="evidence" value="ECO:0007669"/>
    <property type="project" value="InterPro"/>
</dbReference>
<dbReference type="InterPro" id="IPR029058">
    <property type="entry name" value="AB_hydrolase_fold"/>
</dbReference>
<name>A0A165MHI5_EXIGL</name>
<dbReference type="InterPro" id="IPR013094">
    <property type="entry name" value="AB_hydrolase_3"/>
</dbReference>
<dbReference type="InParanoid" id="A0A165MHI5"/>
<evidence type="ECO:0000313" key="3">
    <source>
        <dbReference type="Proteomes" id="UP000077266"/>
    </source>
</evidence>
<keyword evidence="3" id="KW-1185">Reference proteome</keyword>
<sequence length="98" mass="11258">MPDGTDASDPRINPMCCDSARFPPVTMVVGTKDPLYPDCVAFCNKLKRAGQEVDIMVIPRAQHAWERFCQKGTVFWNLREEAFRRTEQRLRSAQETPK</sequence>
<dbReference type="STRING" id="1314781.A0A165MHI5"/>
<gene>
    <name evidence="2" type="ORF">EXIGLDRAFT_762803</name>
</gene>
<accession>A0A165MHI5</accession>
<organism evidence="2 3">
    <name type="scientific">Exidia glandulosa HHB12029</name>
    <dbReference type="NCBI Taxonomy" id="1314781"/>
    <lineage>
        <taxon>Eukaryota</taxon>
        <taxon>Fungi</taxon>
        <taxon>Dikarya</taxon>
        <taxon>Basidiomycota</taxon>
        <taxon>Agaricomycotina</taxon>
        <taxon>Agaricomycetes</taxon>
        <taxon>Auriculariales</taxon>
        <taxon>Exidiaceae</taxon>
        <taxon>Exidia</taxon>
    </lineage>
</organism>
<dbReference type="OrthoDB" id="408631at2759"/>
<dbReference type="SUPFAM" id="SSF53474">
    <property type="entry name" value="alpha/beta-Hydrolases"/>
    <property type="match status" value="1"/>
</dbReference>
<dbReference type="Proteomes" id="UP000077266">
    <property type="component" value="Unassembled WGS sequence"/>
</dbReference>
<evidence type="ECO:0000313" key="2">
    <source>
        <dbReference type="EMBL" id="KZV99274.1"/>
    </source>
</evidence>
<dbReference type="Pfam" id="PF07859">
    <property type="entry name" value="Abhydrolase_3"/>
    <property type="match status" value="1"/>
</dbReference>
<feature type="domain" description="Alpha/beta hydrolase fold-3" evidence="1">
    <location>
        <begin position="4"/>
        <end position="65"/>
    </location>
</feature>